<evidence type="ECO:0000313" key="2">
    <source>
        <dbReference type="Proteomes" id="UP000078084"/>
    </source>
</evidence>
<gene>
    <name evidence="1" type="ORF">AAV32_10880</name>
</gene>
<dbReference type="Proteomes" id="UP000078084">
    <property type="component" value="Unassembled WGS sequence"/>
</dbReference>
<name>A0A171KR54_9BURK</name>
<proteinExistence type="predicted"/>
<dbReference type="STRING" id="206506.AAV32_10880"/>
<reference evidence="1 2" key="1">
    <citation type="submission" date="2015-04" db="EMBL/GenBank/DDBJ databases">
        <title>Genome sequence of Kerstersia gyiorum CG1.</title>
        <authorList>
            <person name="Greninger A.L."/>
            <person name="Kozyreva V."/>
            <person name="Chaturvedi V."/>
        </authorList>
    </citation>
    <scope>NUCLEOTIDE SEQUENCE [LARGE SCALE GENOMIC DNA]</scope>
    <source>
        <strain evidence="1 2">CG1</strain>
    </source>
</reference>
<dbReference type="SUPFAM" id="SSF75011">
    <property type="entry name" value="3-carboxy-cis,cis-mucoante lactonizing enzyme"/>
    <property type="match status" value="1"/>
</dbReference>
<evidence type="ECO:0000313" key="1">
    <source>
        <dbReference type="EMBL" id="KKO71371.1"/>
    </source>
</evidence>
<sequence>MTEPFRFFGVNNVKPNLGNFGLLALAAALAGCGGGGSGDSGHEGPGGDDTVVVPVAPESYRLAVQLDGLLAGGSITLVNEDQPGAEAVTLAKNGTFVFGQALKPNDRYRLNIAAVQSPEKGQQLQDCGVEQGDGQAQGEHSELAPVLVTCKTWTYFPTSGTGNPPRYNQLWKTDGTAAGTSLVKQFASTSYMSAIRNLTVFKNRLFLAGGDDEVGNELYVVDATGEGAPQLIKDIRVGSPDNLFSLSSSPSYLTPVGDLMYFTALGDDRVTRLYYTDGTVGSATPVALEPAGAAAWGAQDSVQPQHLIAVDGKVYFLVVVERTDASSGQMEISRWLYRSAPGAETAKPVAQVADPSLADVLTYNGSGALQRVGQDLFFVANIEKEKGLELYRLRHGAERPERLTDILDGSAVDHIGAGTAHTQPANLRQLGNKLYFTISDPARPREHLLYRLDASADKPAAEAVSWQDQGISIDSPLEMASDGQRMYVLTVKDKADGKQSLLQITADGEITAMARYPYISRPVQSGERVYFMAGEKVFAELYSRYADKAGVVTLKHGDAETDVFDLPLGEYIISRPTLPLDAQRVLLTIANDAWVTDGTPAGTQQLLPLQH</sequence>
<accession>A0A171KR54</accession>
<dbReference type="PROSITE" id="PS51257">
    <property type="entry name" value="PROKAR_LIPOPROTEIN"/>
    <property type="match status" value="1"/>
</dbReference>
<dbReference type="EMBL" id="LBNE01000007">
    <property type="protein sequence ID" value="KKO71371.1"/>
    <property type="molecule type" value="Genomic_DNA"/>
</dbReference>
<evidence type="ECO:0008006" key="3">
    <source>
        <dbReference type="Google" id="ProtNLM"/>
    </source>
</evidence>
<keyword evidence="2" id="KW-1185">Reference proteome</keyword>
<comment type="caution">
    <text evidence="1">The sequence shown here is derived from an EMBL/GenBank/DDBJ whole genome shotgun (WGS) entry which is preliminary data.</text>
</comment>
<protein>
    <recommendedName>
        <fullName evidence="3">ELWxxDGT repeat protein</fullName>
    </recommendedName>
</protein>
<dbReference type="AlphaFoldDB" id="A0A171KR54"/>
<organism evidence="1 2">
    <name type="scientific">Kerstersia gyiorum</name>
    <dbReference type="NCBI Taxonomy" id="206506"/>
    <lineage>
        <taxon>Bacteria</taxon>
        <taxon>Pseudomonadati</taxon>
        <taxon>Pseudomonadota</taxon>
        <taxon>Betaproteobacteria</taxon>
        <taxon>Burkholderiales</taxon>
        <taxon>Alcaligenaceae</taxon>
        <taxon>Kerstersia</taxon>
    </lineage>
</organism>